<organism evidence="3 4">
    <name type="scientific">Endozoicomonas numazuensis</name>
    <dbReference type="NCBI Taxonomy" id="1137799"/>
    <lineage>
        <taxon>Bacteria</taxon>
        <taxon>Pseudomonadati</taxon>
        <taxon>Pseudomonadota</taxon>
        <taxon>Gammaproteobacteria</taxon>
        <taxon>Oceanospirillales</taxon>
        <taxon>Endozoicomonadaceae</taxon>
        <taxon>Endozoicomonas</taxon>
    </lineage>
</organism>
<dbReference type="AlphaFoldDB" id="A0A081NKD8"/>
<gene>
    <name evidence="3" type="ORF">GZ78_02335</name>
</gene>
<dbReference type="Proteomes" id="UP000028073">
    <property type="component" value="Unassembled WGS sequence"/>
</dbReference>
<keyword evidence="4" id="KW-1185">Reference proteome</keyword>
<protein>
    <submittedName>
        <fullName evidence="3">Uncharacterized protein</fullName>
    </submittedName>
</protein>
<evidence type="ECO:0000313" key="3">
    <source>
        <dbReference type="EMBL" id="KEQ18911.1"/>
    </source>
</evidence>
<feature type="compositionally biased region" description="Low complexity" evidence="1">
    <location>
        <begin position="89"/>
        <end position="100"/>
    </location>
</feature>
<feature type="compositionally biased region" description="Acidic residues" evidence="1">
    <location>
        <begin position="74"/>
        <end position="88"/>
    </location>
</feature>
<feature type="compositionally biased region" description="Pro residues" evidence="1">
    <location>
        <begin position="482"/>
        <end position="491"/>
    </location>
</feature>
<proteinExistence type="predicted"/>
<dbReference type="STRING" id="1137799.GZ78_02335"/>
<name>A0A081NKD8_9GAMM</name>
<keyword evidence="2" id="KW-0812">Transmembrane</keyword>
<evidence type="ECO:0000256" key="2">
    <source>
        <dbReference type="SAM" id="Phobius"/>
    </source>
</evidence>
<keyword evidence="2" id="KW-0472">Membrane</keyword>
<accession>A0A081NKD8</accession>
<evidence type="ECO:0000313" key="4">
    <source>
        <dbReference type="Proteomes" id="UP000028073"/>
    </source>
</evidence>
<comment type="caution">
    <text evidence="3">The sequence shown here is derived from an EMBL/GenBank/DDBJ whole genome shotgun (WGS) entry which is preliminary data.</text>
</comment>
<sequence length="599" mass="63602">MPGRTAGVDTQSTAPVDVVHPKHEIGESGQLGHRSVTGTPGQSLVGRRGAPDAGPTPESIHSRTPSRVGHEQEDLPEPVESELDDSLGSDEASQLLSSLEASKKSSRTPHPSGGQGSGAVPDPEDELIPPGKTPPAGHGPGSVPDPDDELIPPRGTLPSDKPRVSVSSSDAPDVQKRKEEFKNQLQPKLGFLDKHKKEITVTAVGGILIGIGAAAAIGFPPAGLCIYACGIMMLSMGLSKMMFALDDVPENLPKPKPDDPKPKPDDPENKPADSSIDDGKFMAIRKPVLEALTEGDGPIPLLEDGSLDEDEAKKRLKRFAEESNLNVDPEEILGQISTGVQAGLPLSEVVAEAIADVLSKDKNFDPNDPEFEAVTNAILSAAETIMNATSGSEREQALAEFLAKLKGMLPRMSDAALDKFLAMTKGAITSAETAEAKEILTSVLRLLETEKSERLLKEQKASVTLGGSASASTSTSTSSRVPEPPGPPPEVPKLSKIPKLSKAPKPAASESGVSGTSDLSISRNLVHFRVLSYELSTLGRSDQLGDDDKNDFLKAAREVLERPKDKRISGAQFLEELKEHADDRFSNVIGKLKEKDHFK</sequence>
<feature type="compositionally biased region" description="Basic and acidic residues" evidence="1">
    <location>
        <begin position="253"/>
        <end position="271"/>
    </location>
</feature>
<keyword evidence="2" id="KW-1133">Transmembrane helix</keyword>
<feature type="region of interest" description="Disordered" evidence="1">
    <location>
        <begin position="1"/>
        <end position="179"/>
    </location>
</feature>
<feature type="region of interest" description="Disordered" evidence="1">
    <location>
        <begin position="249"/>
        <end position="277"/>
    </location>
</feature>
<feature type="compositionally biased region" description="Low complexity" evidence="1">
    <location>
        <begin position="468"/>
        <end position="481"/>
    </location>
</feature>
<evidence type="ECO:0000256" key="1">
    <source>
        <dbReference type="SAM" id="MobiDB-lite"/>
    </source>
</evidence>
<reference evidence="3 4" key="1">
    <citation type="submission" date="2014-06" db="EMBL/GenBank/DDBJ databases">
        <title>Whole Genome Sequences of Three Symbiotic Endozoicomonas Bacteria.</title>
        <authorList>
            <person name="Neave M.J."/>
            <person name="Apprill A."/>
            <person name="Voolstra C.R."/>
        </authorList>
    </citation>
    <scope>NUCLEOTIDE SEQUENCE [LARGE SCALE GENOMIC DNA]</scope>
    <source>
        <strain evidence="3 4">DSM 25634</strain>
    </source>
</reference>
<feature type="region of interest" description="Disordered" evidence="1">
    <location>
        <begin position="459"/>
        <end position="518"/>
    </location>
</feature>
<dbReference type="EMBL" id="JOKH01000001">
    <property type="protein sequence ID" value="KEQ18911.1"/>
    <property type="molecule type" value="Genomic_DNA"/>
</dbReference>
<feature type="transmembrane region" description="Helical" evidence="2">
    <location>
        <begin position="199"/>
        <end position="219"/>
    </location>
</feature>